<keyword evidence="3" id="KW-1185">Reference proteome</keyword>
<comment type="caution">
    <text evidence="2">The sequence shown here is derived from an EMBL/GenBank/DDBJ whole genome shotgun (WGS) entry which is preliminary data.</text>
</comment>
<dbReference type="RefSeq" id="WP_347605263.1">
    <property type="nucleotide sequence ID" value="NZ_JBDPZC010000001.1"/>
</dbReference>
<feature type="compositionally biased region" description="Polar residues" evidence="1">
    <location>
        <begin position="157"/>
        <end position="171"/>
    </location>
</feature>
<evidence type="ECO:0000313" key="2">
    <source>
        <dbReference type="EMBL" id="MEO3711466.1"/>
    </source>
</evidence>
<evidence type="ECO:0000256" key="1">
    <source>
        <dbReference type="SAM" id="MobiDB-lite"/>
    </source>
</evidence>
<name>A0ABV0G8S6_9BURK</name>
<proteinExistence type="predicted"/>
<dbReference type="Proteomes" id="UP001462640">
    <property type="component" value="Unassembled WGS sequence"/>
</dbReference>
<accession>A0ABV0G8S6</accession>
<organism evidence="2 3">
    <name type="scientific">Roseateles flavus</name>
    <dbReference type="NCBI Taxonomy" id="3149041"/>
    <lineage>
        <taxon>Bacteria</taxon>
        <taxon>Pseudomonadati</taxon>
        <taxon>Pseudomonadota</taxon>
        <taxon>Betaproteobacteria</taxon>
        <taxon>Burkholderiales</taxon>
        <taxon>Sphaerotilaceae</taxon>
        <taxon>Roseateles</taxon>
    </lineage>
</organism>
<protein>
    <submittedName>
        <fullName evidence="2">Uncharacterized protein</fullName>
    </submittedName>
</protein>
<feature type="region of interest" description="Disordered" evidence="1">
    <location>
        <begin position="151"/>
        <end position="171"/>
    </location>
</feature>
<dbReference type="EMBL" id="JBDPZC010000001">
    <property type="protein sequence ID" value="MEO3711466.1"/>
    <property type="molecule type" value="Genomic_DNA"/>
</dbReference>
<gene>
    <name evidence="2" type="ORF">ABDJ40_01655</name>
</gene>
<evidence type="ECO:0000313" key="3">
    <source>
        <dbReference type="Proteomes" id="UP001462640"/>
    </source>
</evidence>
<reference evidence="2 3" key="1">
    <citation type="submission" date="2024-05" db="EMBL/GenBank/DDBJ databases">
        <title>Roseateles sp. 2.12 16S ribosomal RNA gene Genome sequencing and assembly.</title>
        <authorList>
            <person name="Woo H."/>
        </authorList>
    </citation>
    <scope>NUCLEOTIDE SEQUENCE [LARGE SCALE GENOMIC DNA]</scope>
    <source>
        <strain evidence="2 3">2.12</strain>
    </source>
</reference>
<sequence>MLSVSNSELIVEIASSSYQWPRTTKPFISAIVRSGGDGEYSSIQNICAASAVEFALGVSFETETLLILNCCVVIDGAWVVRRISEVLLGELGGAAVAVFRDDQNIDFCPDAPTVPASQVAGLTLICTAIGHTPVDRLPPVESNEHKLYRGFKHSKTKGTNPESPAEATANT</sequence>